<accession>A0A1M5N854</accession>
<evidence type="ECO:0000256" key="1">
    <source>
        <dbReference type="ARBA" id="ARBA00023002"/>
    </source>
</evidence>
<evidence type="ECO:0000313" key="5">
    <source>
        <dbReference type="EMBL" id="SHG85734.1"/>
    </source>
</evidence>
<dbReference type="InterPro" id="IPR050415">
    <property type="entry name" value="MRET"/>
</dbReference>
<dbReference type="Gene3D" id="2.40.30.10">
    <property type="entry name" value="Translation factors"/>
    <property type="match status" value="1"/>
</dbReference>
<dbReference type="PROSITE" id="PS51384">
    <property type="entry name" value="FAD_FR"/>
    <property type="match status" value="1"/>
</dbReference>
<dbReference type="CDD" id="cd06189">
    <property type="entry name" value="flavin_oxioreductase"/>
    <property type="match status" value="1"/>
</dbReference>
<keyword evidence="1" id="KW-0560">Oxidoreductase</keyword>
<organism evidence="5 6">
    <name type="scientific">Marinomonas polaris DSM 16579</name>
    <dbReference type="NCBI Taxonomy" id="1122206"/>
    <lineage>
        <taxon>Bacteria</taxon>
        <taxon>Pseudomonadati</taxon>
        <taxon>Pseudomonadota</taxon>
        <taxon>Gammaproteobacteria</taxon>
        <taxon>Oceanospirillales</taxon>
        <taxon>Oceanospirillaceae</taxon>
        <taxon>Marinomonas</taxon>
    </lineage>
</organism>
<evidence type="ECO:0000259" key="4">
    <source>
        <dbReference type="PROSITE" id="PS51384"/>
    </source>
</evidence>
<reference evidence="6" key="1">
    <citation type="submission" date="2016-11" db="EMBL/GenBank/DDBJ databases">
        <authorList>
            <person name="Varghese N."/>
            <person name="Submissions S."/>
        </authorList>
    </citation>
    <scope>NUCLEOTIDE SEQUENCE [LARGE SCALE GENOMIC DNA]</scope>
    <source>
        <strain evidence="6">DSM 16579</strain>
    </source>
</reference>
<dbReference type="RefSeq" id="WP_072842413.1">
    <property type="nucleotide sequence ID" value="NZ_FQVF01000034.1"/>
</dbReference>
<dbReference type="SUPFAM" id="SSF63380">
    <property type="entry name" value="Riboflavin synthase domain-like"/>
    <property type="match status" value="1"/>
</dbReference>
<dbReference type="SUPFAM" id="SSF52343">
    <property type="entry name" value="Ferredoxin reductase-like, C-terminal NADP-linked domain"/>
    <property type="match status" value="1"/>
</dbReference>
<keyword evidence="6" id="KW-1185">Reference proteome</keyword>
<protein>
    <submittedName>
        <fullName evidence="5">CDP-4-dehydro-6-deoxyglucose reductase</fullName>
    </submittedName>
</protein>
<dbReference type="GO" id="GO:0008218">
    <property type="term" value="P:bioluminescence"/>
    <property type="evidence" value="ECO:0007669"/>
    <property type="project" value="UniProtKB-KW"/>
</dbReference>
<dbReference type="PANTHER" id="PTHR47354:SF7">
    <property type="entry name" value="NAD(P)H-FLAVIN REDUCTASE"/>
    <property type="match status" value="1"/>
</dbReference>
<gene>
    <name evidence="5" type="ORF">SAMN02745753_04605</name>
</gene>
<dbReference type="Proteomes" id="UP000184517">
    <property type="component" value="Unassembled WGS sequence"/>
</dbReference>
<dbReference type="InterPro" id="IPR017938">
    <property type="entry name" value="Riboflavin_synthase-like_b-brl"/>
</dbReference>
<keyword evidence="2" id="KW-0455">Luminescence</keyword>
<dbReference type="Gene3D" id="3.40.50.80">
    <property type="entry name" value="Nucleotide-binding domain of ferredoxin-NADP reductase (FNR) module"/>
    <property type="match status" value="1"/>
</dbReference>
<dbReference type="InterPro" id="IPR039261">
    <property type="entry name" value="FNR_nucleotide-bd"/>
</dbReference>
<evidence type="ECO:0000313" key="6">
    <source>
        <dbReference type="Proteomes" id="UP000184517"/>
    </source>
</evidence>
<feature type="domain" description="FAD-binding FR-type" evidence="4">
    <location>
        <begin position="1"/>
        <end position="98"/>
    </location>
</feature>
<evidence type="ECO:0000256" key="2">
    <source>
        <dbReference type="ARBA" id="ARBA00023223"/>
    </source>
</evidence>
<dbReference type="AlphaFoldDB" id="A0A1M5N854"/>
<dbReference type="EMBL" id="FQVF01000034">
    <property type="protein sequence ID" value="SHG85734.1"/>
    <property type="molecule type" value="Genomic_DNA"/>
</dbReference>
<evidence type="ECO:0000256" key="3">
    <source>
        <dbReference type="ARBA" id="ARBA00038177"/>
    </source>
</evidence>
<name>A0A1M5N854_9GAMM</name>
<dbReference type="OrthoDB" id="9806195at2"/>
<sequence>MKEITATVNAVESINPNVYQITLKVDDLTFEAGQYLIVALPTGEQVPYSIGSAPHELPYLTLYVLVSDSASLASKVVEHIKSNDSITIKAPGGDCHIANGVLDSNPENILLIAGGTGFAQIKSLYSHLVEQNFTGNVSFYWGLRTPEDVFAQEWLEEAHKYTPFTLDVIVNEKGDEWHGRSGWLYEAVLADHPDLSKSVAFISGSVGMVYGTLDQLELKGLSKENCFSDVFAYAPHPDKPVL</sequence>
<dbReference type="InterPro" id="IPR017927">
    <property type="entry name" value="FAD-bd_FR_type"/>
</dbReference>
<dbReference type="Pfam" id="PF00175">
    <property type="entry name" value="NAD_binding_1"/>
    <property type="match status" value="1"/>
</dbReference>
<dbReference type="PRINTS" id="PR00410">
    <property type="entry name" value="PHEHYDRXLASE"/>
</dbReference>
<dbReference type="PANTHER" id="PTHR47354">
    <property type="entry name" value="NADH OXIDOREDUCTASE HCR"/>
    <property type="match status" value="1"/>
</dbReference>
<proteinExistence type="inferred from homology"/>
<dbReference type="GO" id="GO:0016491">
    <property type="term" value="F:oxidoreductase activity"/>
    <property type="evidence" value="ECO:0007669"/>
    <property type="project" value="UniProtKB-KW"/>
</dbReference>
<dbReference type="InterPro" id="IPR001433">
    <property type="entry name" value="OxRdtase_FAD/NAD-bd"/>
</dbReference>
<dbReference type="STRING" id="1122206.SAMN02745753_04605"/>
<comment type="similarity">
    <text evidence="3">Belongs to the Fre/LuxG FAD/NAD(P) flavoprotein oxidoreductase family.</text>
</comment>